<evidence type="ECO:0000313" key="3">
    <source>
        <dbReference type="Proteomes" id="UP000092460"/>
    </source>
</evidence>
<evidence type="ECO:0000256" key="1">
    <source>
        <dbReference type="SAM" id="Phobius"/>
    </source>
</evidence>
<dbReference type="EnsemblMetazoa" id="GPPI022655-RA">
    <property type="protein sequence ID" value="GPPI022655-PA"/>
    <property type="gene ID" value="GPPI022655"/>
</dbReference>
<protein>
    <submittedName>
        <fullName evidence="2">Uncharacterized protein</fullName>
    </submittedName>
</protein>
<sequence length="186" mass="21837">MDQHIEVCSWNFLIKRTVSVIFTQIRICLSGEQERFRCLKSMIKRYKETSELLRRQIWNITSLSDGNVPFSAWPNRLGTDACITLFENLTVDYLQRNAEYVAYSEENPILRQTLVSLLCFMILGIFTLSAFYSINRLTSVRNEKPNKGDRIEIKHRSPHVVLPTFKLCRNAISEFSANQFWFLFIL</sequence>
<organism evidence="2 3">
    <name type="scientific">Glossina palpalis gambiensis</name>
    <dbReference type="NCBI Taxonomy" id="67801"/>
    <lineage>
        <taxon>Eukaryota</taxon>
        <taxon>Metazoa</taxon>
        <taxon>Ecdysozoa</taxon>
        <taxon>Arthropoda</taxon>
        <taxon>Hexapoda</taxon>
        <taxon>Insecta</taxon>
        <taxon>Pterygota</taxon>
        <taxon>Neoptera</taxon>
        <taxon>Endopterygota</taxon>
        <taxon>Diptera</taxon>
        <taxon>Brachycera</taxon>
        <taxon>Muscomorpha</taxon>
        <taxon>Hippoboscoidea</taxon>
        <taxon>Glossinidae</taxon>
        <taxon>Glossina</taxon>
    </lineage>
</organism>
<evidence type="ECO:0000313" key="2">
    <source>
        <dbReference type="EnsemblMetazoa" id="GPPI022655-PA"/>
    </source>
</evidence>
<keyword evidence="1" id="KW-0472">Membrane</keyword>
<feature type="transmembrane region" description="Helical" evidence="1">
    <location>
        <begin position="114"/>
        <end position="134"/>
    </location>
</feature>
<keyword evidence="3" id="KW-1185">Reference proteome</keyword>
<dbReference type="EMBL" id="JXJN01010154">
    <property type="status" value="NOT_ANNOTATED_CDS"/>
    <property type="molecule type" value="Genomic_DNA"/>
</dbReference>
<dbReference type="AlphaFoldDB" id="A0A1B0B8Z6"/>
<accession>A0A1B0B8Z6</accession>
<dbReference type="Proteomes" id="UP000092460">
    <property type="component" value="Unassembled WGS sequence"/>
</dbReference>
<reference evidence="2" key="2">
    <citation type="submission" date="2020-05" db="UniProtKB">
        <authorList>
            <consortium name="EnsemblMetazoa"/>
        </authorList>
    </citation>
    <scope>IDENTIFICATION</scope>
    <source>
        <strain evidence="2">IAEA</strain>
    </source>
</reference>
<keyword evidence="1" id="KW-0812">Transmembrane</keyword>
<proteinExistence type="predicted"/>
<reference evidence="3" key="1">
    <citation type="submission" date="2015-01" db="EMBL/GenBank/DDBJ databases">
        <authorList>
            <person name="Aksoy S."/>
            <person name="Warren W."/>
            <person name="Wilson R.K."/>
        </authorList>
    </citation>
    <scope>NUCLEOTIDE SEQUENCE [LARGE SCALE GENOMIC DNA]</scope>
    <source>
        <strain evidence="3">IAEA</strain>
    </source>
</reference>
<name>A0A1B0B8Z6_9MUSC</name>
<keyword evidence="1" id="KW-1133">Transmembrane helix</keyword>
<dbReference type="VEuPathDB" id="VectorBase:GPPI022655"/>